<comment type="similarity">
    <text evidence="1">To bacterial alkanal monooxygenase alpha and beta chains.</text>
</comment>
<evidence type="ECO:0000313" key="3">
    <source>
        <dbReference type="EMBL" id="RZF21597.1"/>
    </source>
</evidence>
<dbReference type="Gene3D" id="3.20.20.30">
    <property type="entry name" value="Luciferase-like domain"/>
    <property type="match status" value="1"/>
</dbReference>
<dbReference type="PANTHER" id="PTHR30137">
    <property type="entry name" value="LUCIFERASE-LIKE MONOOXYGENASE"/>
    <property type="match status" value="1"/>
</dbReference>
<evidence type="ECO:0000259" key="2">
    <source>
        <dbReference type="Pfam" id="PF00296"/>
    </source>
</evidence>
<dbReference type="EMBL" id="QDKL01000002">
    <property type="protein sequence ID" value="RZF21597.1"/>
    <property type="molecule type" value="Genomic_DNA"/>
</dbReference>
<accession>A0ABY0IG32</accession>
<dbReference type="Proteomes" id="UP000443582">
    <property type="component" value="Unassembled WGS sequence"/>
</dbReference>
<feature type="domain" description="Luciferase-like" evidence="2">
    <location>
        <begin position="20"/>
        <end position="294"/>
    </location>
</feature>
<dbReference type="Pfam" id="PF00296">
    <property type="entry name" value="Bac_luciferase"/>
    <property type="match status" value="1"/>
</dbReference>
<sequence length="325" mass="35866">MQTKLSLLDLVFVNEGQELSDAYNDSVKTAQAVEEFGFNRIWVAEHHNMPAIASAATSVVIGLLAAQTKKIRVGAGGIMLPNHSPLVIAEQFGTLEALYPGRIDLGLGRAPGTDQMTVQALRTTAQSSNNFPKDVVELQRLLSKESGNDPIVATPGHASEVPLWILGSSTFGAQLAAHLGLPYAFASHFAPDALQDALDLYHAGFEPSPQQEKPYFMLGVNIIIADTDEEAQFLATSQQQSFANLRRGVKKKFSPPIEDINTYWSPEEAMMAKHMLHFSFVGSKETVKKKLETFITRYRPDELMVVTSIYDVEKRIRSLKYLSEL</sequence>
<dbReference type="PANTHER" id="PTHR30137:SF6">
    <property type="entry name" value="LUCIFERASE-LIKE MONOOXYGENASE"/>
    <property type="match status" value="1"/>
</dbReference>
<dbReference type="NCBIfam" id="TIGR03558">
    <property type="entry name" value="oxido_grp_1"/>
    <property type="match status" value="1"/>
</dbReference>
<dbReference type="InterPro" id="IPR050766">
    <property type="entry name" value="Bact_Lucif_Oxidored"/>
</dbReference>
<protein>
    <submittedName>
        <fullName evidence="3">LLM class flavin-dependent oxidoreductase</fullName>
    </submittedName>
</protein>
<organism evidence="3 4">
    <name type="scientific">Halobacteriovorax vibrionivorans</name>
    <dbReference type="NCBI Taxonomy" id="2152716"/>
    <lineage>
        <taxon>Bacteria</taxon>
        <taxon>Pseudomonadati</taxon>
        <taxon>Bdellovibrionota</taxon>
        <taxon>Bacteriovoracia</taxon>
        <taxon>Bacteriovoracales</taxon>
        <taxon>Halobacteriovoraceae</taxon>
        <taxon>Halobacteriovorax</taxon>
    </lineage>
</organism>
<dbReference type="SUPFAM" id="SSF51679">
    <property type="entry name" value="Bacterial luciferase-like"/>
    <property type="match status" value="1"/>
</dbReference>
<evidence type="ECO:0000313" key="4">
    <source>
        <dbReference type="Proteomes" id="UP000443582"/>
    </source>
</evidence>
<dbReference type="RefSeq" id="WP_115361139.1">
    <property type="nucleotide sequence ID" value="NZ_QDKL01000002.1"/>
</dbReference>
<proteinExistence type="predicted"/>
<evidence type="ECO:0000256" key="1">
    <source>
        <dbReference type="ARBA" id="ARBA00007789"/>
    </source>
</evidence>
<name>A0ABY0IG32_9BACT</name>
<gene>
    <name evidence="3" type="ORF">DAY19_07875</name>
</gene>
<dbReference type="InterPro" id="IPR011251">
    <property type="entry name" value="Luciferase-like_dom"/>
</dbReference>
<keyword evidence="4" id="KW-1185">Reference proteome</keyword>
<dbReference type="InterPro" id="IPR036661">
    <property type="entry name" value="Luciferase-like_sf"/>
</dbReference>
<reference evidence="4" key="1">
    <citation type="journal article" date="2019" name="Int. J. Syst. Evol. Microbiol.">
        <title>Halobacteriovorax valvorus sp. nov., a novel prokaryotic predator isolated from coastal seawater of China.</title>
        <authorList>
            <person name="Chen M.-X."/>
        </authorList>
    </citation>
    <scope>NUCLEOTIDE SEQUENCE [LARGE SCALE GENOMIC DNA]</scope>
    <source>
        <strain evidence="4">BL9</strain>
    </source>
</reference>
<dbReference type="InterPro" id="IPR019949">
    <property type="entry name" value="CmoO-like"/>
</dbReference>
<comment type="caution">
    <text evidence="3">The sequence shown here is derived from an EMBL/GenBank/DDBJ whole genome shotgun (WGS) entry which is preliminary data.</text>
</comment>